<dbReference type="SUPFAM" id="SSF52151">
    <property type="entry name" value="FabD/lysophospholipase-like"/>
    <property type="match status" value="1"/>
</dbReference>
<name>A0A5C8Z8X2_9GAMM</name>
<gene>
    <name evidence="1" type="ORF">FME95_01615</name>
</gene>
<dbReference type="Proteomes" id="UP000321764">
    <property type="component" value="Unassembled WGS sequence"/>
</dbReference>
<dbReference type="InterPro" id="IPR016035">
    <property type="entry name" value="Acyl_Trfase/lysoPLipase"/>
</dbReference>
<sequence length="357" mass="40408">MQTIDIYAGKQAFQHIEKNGLKPRDIRVIIGASGGPKWFVLSHLDRYLVSNWLPQIDHQLELVGSSIGAFRMAAYASENPLAAIEQLEKQYINQRYSTNRPSSKEVSQSSIDILKAMLSENDLKHHQSRKLHIITARAKGLIENENKFKQGLGLAQVAAGNYLSRKLLARHFDRVIFQSPGGHLPIEQWDKFKTSAITLSKENYFTAVEASGAIPIVMQGVKDPFGAPKGTYRDGGMVDYHFDLPIKPKDGLVLYPHFSSTIKPGWFDKNIQSRKVSADNYSHTVVICPSQAFIDSLPNGAIPNRKDYTRFDDLTRINNWTTAVRESRKLAEEFQRWYEQGTPIKNVKPIEEICHSK</sequence>
<dbReference type="AlphaFoldDB" id="A0A5C8Z8X2"/>
<dbReference type="RefSeq" id="WP_147712539.1">
    <property type="nucleotide sequence ID" value="NZ_VKAD01000001.1"/>
</dbReference>
<accession>A0A5C8Z8X2</accession>
<protein>
    <submittedName>
        <fullName evidence="1">Patatin-like phospholipase family protein</fullName>
    </submittedName>
</protein>
<organism evidence="1 2">
    <name type="scientific">Reinekea thalattae</name>
    <dbReference type="NCBI Taxonomy" id="2593301"/>
    <lineage>
        <taxon>Bacteria</taxon>
        <taxon>Pseudomonadati</taxon>
        <taxon>Pseudomonadota</taxon>
        <taxon>Gammaproteobacteria</taxon>
        <taxon>Oceanospirillales</taxon>
        <taxon>Saccharospirillaceae</taxon>
        <taxon>Reinekea</taxon>
    </lineage>
</organism>
<evidence type="ECO:0000313" key="1">
    <source>
        <dbReference type="EMBL" id="TXR53296.1"/>
    </source>
</evidence>
<keyword evidence="2" id="KW-1185">Reference proteome</keyword>
<dbReference type="EMBL" id="VKAD01000001">
    <property type="protein sequence ID" value="TXR53296.1"/>
    <property type="molecule type" value="Genomic_DNA"/>
</dbReference>
<proteinExistence type="predicted"/>
<reference evidence="1 2" key="1">
    <citation type="submission" date="2019-07" db="EMBL/GenBank/DDBJ databases">
        <title>Reinekea sp. strain SSH23 genome sequencing and assembly.</title>
        <authorList>
            <person name="Kim I."/>
        </authorList>
    </citation>
    <scope>NUCLEOTIDE SEQUENCE [LARGE SCALE GENOMIC DNA]</scope>
    <source>
        <strain evidence="1 2">SSH23</strain>
    </source>
</reference>
<dbReference type="OrthoDB" id="8586159at2"/>
<comment type="caution">
    <text evidence="1">The sequence shown here is derived from an EMBL/GenBank/DDBJ whole genome shotgun (WGS) entry which is preliminary data.</text>
</comment>
<evidence type="ECO:0000313" key="2">
    <source>
        <dbReference type="Proteomes" id="UP000321764"/>
    </source>
</evidence>